<evidence type="ECO:0000313" key="1">
    <source>
        <dbReference type="EMBL" id="KAK2120269.1"/>
    </source>
</evidence>
<dbReference type="EMBL" id="JASSZA010000001">
    <property type="protein sequence ID" value="KAK2120269.1"/>
    <property type="molecule type" value="Genomic_DNA"/>
</dbReference>
<comment type="caution">
    <text evidence="1">The sequence shown here is derived from an EMBL/GenBank/DDBJ whole genome shotgun (WGS) entry which is preliminary data.</text>
</comment>
<organism evidence="1 2">
    <name type="scientific">Saguinus oedipus</name>
    <name type="common">Cotton-top tamarin</name>
    <name type="synonym">Oedipomidas oedipus</name>
    <dbReference type="NCBI Taxonomy" id="9490"/>
    <lineage>
        <taxon>Eukaryota</taxon>
        <taxon>Metazoa</taxon>
        <taxon>Chordata</taxon>
        <taxon>Craniata</taxon>
        <taxon>Vertebrata</taxon>
        <taxon>Euteleostomi</taxon>
        <taxon>Mammalia</taxon>
        <taxon>Eutheria</taxon>
        <taxon>Euarchontoglires</taxon>
        <taxon>Primates</taxon>
        <taxon>Haplorrhini</taxon>
        <taxon>Platyrrhini</taxon>
        <taxon>Cebidae</taxon>
        <taxon>Callitrichinae</taxon>
        <taxon>Saguinus</taxon>
    </lineage>
</organism>
<protein>
    <submittedName>
        <fullName evidence="1">Uncharacterized protein</fullName>
    </submittedName>
</protein>
<evidence type="ECO:0000313" key="2">
    <source>
        <dbReference type="Proteomes" id="UP001266305"/>
    </source>
</evidence>
<dbReference type="Proteomes" id="UP001266305">
    <property type="component" value="Unassembled WGS sequence"/>
</dbReference>
<name>A0ABQ9WF34_SAGOE</name>
<dbReference type="Gene3D" id="2.10.110.10">
    <property type="entry name" value="Cysteine Rich Protein"/>
    <property type="match status" value="1"/>
</dbReference>
<reference evidence="1 2" key="1">
    <citation type="submission" date="2023-05" db="EMBL/GenBank/DDBJ databases">
        <title>B98-5 Cell Line De Novo Hybrid Assembly: An Optical Mapping Approach.</title>
        <authorList>
            <person name="Kananen K."/>
            <person name="Auerbach J.A."/>
            <person name="Kautto E."/>
            <person name="Blachly J.S."/>
        </authorList>
    </citation>
    <scope>NUCLEOTIDE SEQUENCE [LARGE SCALE GENOMIC DNA]</scope>
    <source>
        <strain evidence="1">B95-8</strain>
        <tissue evidence="1">Cell line</tissue>
    </source>
</reference>
<sequence length="167" mass="18286">MGPGRLGPRPPPSPPPPQVNNLIWHVRCLECSQNSCYIKNKEIFCKMDYFSTVPAAGPGRFQRPRLGRVVSGFRASASRVPQRGLSGANPELQAARRCLHRFAPRIWRLGGALTSLALARTHSDPSRRLAASPVRSGFGFQTYSDASHTGVSRRLDAELGSGLLPWL</sequence>
<accession>A0ABQ9WF34</accession>
<keyword evidence="2" id="KW-1185">Reference proteome</keyword>
<proteinExistence type="predicted"/>
<gene>
    <name evidence="1" type="ORF">P7K49_001655</name>
</gene>